<protein>
    <submittedName>
        <fullName evidence="1 2">Uncharacterized protein</fullName>
    </submittedName>
</protein>
<reference evidence="1" key="2">
    <citation type="submission" date="2017-06" db="EMBL/GenBank/DDBJ databases">
        <title>WGS assembly of Brachypodium distachyon.</title>
        <authorList>
            <consortium name="The International Brachypodium Initiative"/>
            <person name="Lucas S."/>
            <person name="Harmon-Smith M."/>
            <person name="Lail K."/>
            <person name="Tice H."/>
            <person name="Grimwood J."/>
            <person name="Bruce D."/>
            <person name="Barry K."/>
            <person name="Shu S."/>
            <person name="Lindquist E."/>
            <person name="Wang M."/>
            <person name="Pitluck S."/>
            <person name="Vogel J.P."/>
            <person name="Garvin D.F."/>
            <person name="Mockler T.C."/>
            <person name="Schmutz J."/>
            <person name="Rokhsar D."/>
            <person name="Bevan M.W."/>
        </authorList>
    </citation>
    <scope>NUCLEOTIDE SEQUENCE</scope>
    <source>
        <strain evidence="1">Bd21</strain>
    </source>
</reference>
<dbReference type="InParanoid" id="A0A2K2D3U9"/>
<dbReference type="Gramene" id="PNT68962">
    <property type="protein sequence ID" value="PNT68962"/>
    <property type="gene ID" value="BRADI_3g47656v3"/>
</dbReference>
<keyword evidence="3" id="KW-1185">Reference proteome</keyword>
<organism evidence="1">
    <name type="scientific">Brachypodium distachyon</name>
    <name type="common">Purple false brome</name>
    <name type="synonym">Trachynia distachya</name>
    <dbReference type="NCBI Taxonomy" id="15368"/>
    <lineage>
        <taxon>Eukaryota</taxon>
        <taxon>Viridiplantae</taxon>
        <taxon>Streptophyta</taxon>
        <taxon>Embryophyta</taxon>
        <taxon>Tracheophyta</taxon>
        <taxon>Spermatophyta</taxon>
        <taxon>Magnoliopsida</taxon>
        <taxon>Liliopsida</taxon>
        <taxon>Poales</taxon>
        <taxon>Poaceae</taxon>
        <taxon>BOP clade</taxon>
        <taxon>Pooideae</taxon>
        <taxon>Stipodae</taxon>
        <taxon>Brachypodieae</taxon>
        <taxon>Brachypodium</taxon>
    </lineage>
</organism>
<reference evidence="2" key="3">
    <citation type="submission" date="2018-08" db="UniProtKB">
        <authorList>
            <consortium name="EnsemblPlants"/>
        </authorList>
    </citation>
    <scope>IDENTIFICATION</scope>
    <source>
        <strain evidence="2">cv. Bd21</strain>
    </source>
</reference>
<gene>
    <name evidence="1" type="ORF">BRADI_3g47656v3</name>
</gene>
<proteinExistence type="predicted"/>
<evidence type="ECO:0000313" key="2">
    <source>
        <dbReference type="EnsemblPlants" id="PNT68962"/>
    </source>
</evidence>
<name>A0A2K2D3U9_BRADI</name>
<evidence type="ECO:0000313" key="3">
    <source>
        <dbReference type="Proteomes" id="UP000008810"/>
    </source>
</evidence>
<evidence type="ECO:0000313" key="1">
    <source>
        <dbReference type="EMBL" id="PNT68962.1"/>
    </source>
</evidence>
<reference evidence="1 2" key="1">
    <citation type="journal article" date="2010" name="Nature">
        <title>Genome sequencing and analysis of the model grass Brachypodium distachyon.</title>
        <authorList>
            <consortium name="International Brachypodium Initiative"/>
        </authorList>
    </citation>
    <scope>NUCLEOTIDE SEQUENCE [LARGE SCALE GENOMIC DNA]</scope>
    <source>
        <strain evidence="1 2">Bd21</strain>
    </source>
</reference>
<sequence length="39" mass="4414">MVRLQADPSSRWWHWLLLCLEYPEATANLVSLATIGKSG</sequence>
<dbReference type="Proteomes" id="UP000008810">
    <property type="component" value="Chromosome 3"/>
</dbReference>
<dbReference type="EMBL" id="CM000882">
    <property type="protein sequence ID" value="PNT68962.1"/>
    <property type="molecule type" value="Genomic_DNA"/>
</dbReference>
<dbReference type="EnsemblPlants" id="PNT68962">
    <property type="protein sequence ID" value="PNT68962"/>
    <property type="gene ID" value="BRADI_3g47656v3"/>
</dbReference>
<accession>A0A2K2D3U9</accession>
<dbReference type="AlphaFoldDB" id="A0A2K2D3U9"/>